<accession>A0A1F4T8K2</accession>
<reference evidence="2 3" key="1">
    <citation type="journal article" date="2016" name="Nat. Commun.">
        <title>Thousands of microbial genomes shed light on interconnected biogeochemical processes in an aquifer system.</title>
        <authorList>
            <person name="Anantharaman K."/>
            <person name="Brown C.T."/>
            <person name="Hug L.A."/>
            <person name="Sharon I."/>
            <person name="Castelle C.J."/>
            <person name="Probst A.J."/>
            <person name="Thomas B.C."/>
            <person name="Singh A."/>
            <person name="Wilkins M.J."/>
            <person name="Karaoz U."/>
            <person name="Brodie E.L."/>
            <person name="Williams K.H."/>
            <person name="Hubbard S.S."/>
            <person name="Banfield J.F."/>
        </authorList>
    </citation>
    <scope>NUCLEOTIDE SEQUENCE [LARGE SCALE GENOMIC DNA]</scope>
</reference>
<evidence type="ECO:0000313" key="2">
    <source>
        <dbReference type="EMBL" id="OGC28373.1"/>
    </source>
</evidence>
<comment type="caution">
    <text evidence="2">The sequence shown here is derived from an EMBL/GenBank/DDBJ whole genome shotgun (WGS) entry which is preliminary data.</text>
</comment>
<dbReference type="PANTHER" id="PTHR30399:SF1">
    <property type="entry name" value="UTP PYROPHOSPHATASE"/>
    <property type="match status" value="1"/>
</dbReference>
<evidence type="ECO:0000313" key="3">
    <source>
        <dbReference type="Proteomes" id="UP000178602"/>
    </source>
</evidence>
<dbReference type="Proteomes" id="UP000178602">
    <property type="component" value="Unassembled WGS sequence"/>
</dbReference>
<proteinExistence type="predicted"/>
<protein>
    <recommendedName>
        <fullName evidence="1">YgjP-like metallopeptidase domain-containing protein</fullName>
    </recommendedName>
</protein>
<gene>
    <name evidence="2" type="ORF">A3K49_05275</name>
</gene>
<dbReference type="PANTHER" id="PTHR30399">
    <property type="entry name" value="UNCHARACTERIZED PROTEIN YGJP"/>
    <property type="match status" value="1"/>
</dbReference>
<dbReference type="CDD" id="cd07344">
    <property type="entry name" value="M48_yhfN_like"/>
    <property type="match status" value="1"/>
</dbReference>
<organism evidence="2 3">
    <name type="scientific">candidate division WOR-1 bacterium RIFOXYC12_FULL_54_18</name>
    <dbReference type="NCBI Taxonomy" id="1802584"/>
    <lineage>
        <taxon>Bacteria</taxon>
        <taxon>Bacillati</taxon>
        <taxon>Saganbacteria</taxon>
    </lineage>
</organism>
<dbReference type="InterPro" id="IPR053136">
    <property type="entry name" value="UTP_pyrophosphatase-like"/>
</dbReference>
<sequence length="226" mass="26449">MVFNYQLKRSRRRRSVGITIDPRRGVIVAVPFWASQGEINQVLKDKQAWIEEKLALLASQPAQKEKTFQEGERLMFLGREYQLRHDRELAKGVYLQAEQVVVSPGTRNDPRSIRKLIRAWYCASAGKILAERIAFYSSSLAVNPRRVAVKEHRRQWGSCSRKGNLNFNWKLVMAPIEIVDYVVVHELSHLHHLNHSKLFWEKVASIIPDYKERRKWLKNHGLKLDL</sequence>
<name>A0A1F4T8K2_UNCSA</name>
<feature type="domain" description="YgjP-like metallopeptidase" evidence="1">
    <location>
        <begin position="14"/>
        <end position="220"/>
    </location>
</feature>
<dbReference type="Pfam" id="PF01863">
    <property type="entry name" value="YgjP-like"/>
    <property type="match status" value="1"/>
</dbReference>
<dbReference type="Gene3D" id="3.30.2010.10">
    <property type="entry name" value="Metalloproteases ('zincins'), catalytic domain"/>
    <property type="match status" value="1"/>
</dbReference>
<dbReference type="InterPro" id="IPR002725">
    <property type="entry name" value="YgjP-like_metallopeptidase"/>
</dbReference>
<dbReference type="EMBL" id="MEUG01000001">
    <property type="protein sequence ID" value="OGC28373.1"/>
    <property type="molecule type" value="Genomic_DNA"/>
</dbReference>
<dbReference type="AlphaFoldDB" id="A0A1F4T8K2"/>
<evidence type="ECO:0000259" key="1">
    <source>
        <dbReference type="Pfam" id="PF01863"/>
    </source>
</evidence>